<dbReference type="AlphaFoldDB" id="A0A8H4A5K7"/>
<proteinExistence type="predicted"/>
<dbReference type="EMBL" id="WTPW01001424">
    <property type="protein sequence ID" value="KAF0436886.1"/>
    <property type="molecule type" value="Genomic_DNA"/>
</dbReference>
<reference evidence="1 2" key="1">
    <citation type="journal article" date="2019" name="Environ. Microbiol.">
        <title>At the nexus of three kingdoms: the genome of the mycorrhizal fungus Gigaspora margarita provides insights into plant, endobacterial and fungal interactions.</title>
        <authorList>
            <person name="Venice F."/>
            <person name="Ghignone S."/>
            <person name="Salvioli di Fossalunga A."/>
            <person name="Amselem J."/>
            <person name="Novero M."/>
            <person name="Xianan X."/>
            <person name="Sedzielewska Toro K."/>
            <person name="Morin E."/>
            <person name="Lipzen A."/>
            <person name="Grigoriev I.V."/>
            <person name="Henrissat B."/>
            <person name="Martin F.M."/>
            <person name="Bonfante P."/>
        </authorList>
    </citation>
    <scope>NUCLEOTIDE SEQUENCE [LARGE SCALE GENOMIC DNA]</scope>
    <source>
        <strain evidence="1 2">BEG34</strain>
    </source>
</reference>
<accession>A0A8H4A5K7</accession>
<dbReference type="Proteomes" id="UP000439903">
    <property type="component" value="Unassembled WGS sequence"/>
</dbReference>
<organism evidence="1 2">
    <name type="scientific">Gigaspora margarita</name>
    <dbReference type="NCBI Taxonomy" id="4874"/>
    <lineage>
        <taxon>Eukaryota</taxon>
        <taxon>Fungi</taxon>
        <taxon>Fungi incertae sedis</taxon>
        <taxon>Mucoromycota</taxon>
        <taxon>Glomeromycotina</taxon>
        <taxon>Glomeromycetes</taxon>
        <taxon>Diversisporales</taxon>
        <taxon>Gigasporaceae</taxon>
        <taxon>Gigaspora</taxon>
    </lineage>
</organism>
<name>A0A8H4A5K7_GIGMA</name>
<comment type="caution">
    <text evidence="1">The sequence shown here is derived from an EMBL/GenBank/DDBJ whole genome shotgun (WGS) entry which is preliminary data.</text>
</comment>
<gene>
    <name evidence="1" type="ORF">F8M41_004624</name>
</gene>
<protein>
    <submittedName>
        <fullName evidence="1">Zn-finger domain-containing protein</fullName>
    </submittedName>
</protein>
<sequence length="366" mass="43333">MSKCLNDHFDINEDQLDIGYFSKTSKKISFKDINFNNPVQNINLESNIANLSNDDNLFENLADMSFELEDNTYSKNLEVDPNINILDEFENTPQGYRELSDDILVSADYFEDMSSDDENYKYDEFSNEAYADLIILWKTTQSTLPTGAKILSIILYSDATNCDSLEPIQTFSEKGTNLLLNNKFIWFYPKISTIIADWPEAATFCLTYKSTKSKHPCHFCLVKRDNLTNTNLNKKDMELRNHENMQYYYRRTNKLYGASILDKLDNRLANIPRFPELKIFKNRIQSLFRITANEYHNLMKVMIFVLENLDISESLNTMLLNLYEVWNNMYIMSRFKKFDDQNLKDFEVIRYIVQYFEFIRIYYSIF</sequence>
<evidence type="ECO:0000313" key="1">
    <source>
        <dbReference type="EMBL" id="KAF0436886.1"/>
    </source>
</evidence>
<evidence type="ECO:0000313" key="2">
    <source>
        <dbReference type="Proteomes" id="UP000439903"/>
    </source>
</evidence>
<keyword evidence="2" id="KW-1185">Reference proteome</keyword>